<feature type="transmembrane region" description="Helical" evidence="5">
    <location>
        <begin position="262"/>
        <end position="278"/>
    </location>
</feature>
<evidence type="ECO:0000256" key="1">
    <source>
        <dbReference type="ARBA" id="ARBA00004141"/>
    </source>
</evidence>
<dbReference type="InterPro" id="IPR010651">
    <property type="entry name" value="Sugar_transport"/>
</dbReference>
<protein>
    <recommendedName>
        <fullName evidence="8">Sugar transport protein</fullName>
    </recommendedName>
</protein>
<dbReference type="Proteomes" id="UP000230607">
    <property type="component" value="Chromosome 1"/>
</dbReference>
<evidence type="ECO:0000313" key="7">
    <source>
        <dbReference type="Proteomes" id="UP000230607"/>
    </source>
</evidence>
<dbReference type="SUPFAM" id="SSF103481">
    <property type="entry name" value="Multidrug resistance efflux transporter EmrE"/>
    <property type="match status" value="1"/>
</dbReference>
<comment type="subcellular location">
    <subcellularLocation>
        <location evidence="1">Membrane</location>
        <topology evidence="1">Multi-pass membrane protein</topology>
    </subcellularLocation>
</comment>
<feature type="transmembrane region" description="Helical" evidence="5">
    <location>
        <begin position="38"/>
        <end position="59"/>
    </location>
</feature>
<evidence type="ECO:0000256" key="4">
    <source>
        <dbReference type="ARBA" id="ARBA00023136"/>
    </source>
</evidence>
<feature type="transmembrane region" description="Helical" evidence="5">
    <location>
        <begin position="117"/>
        <end position="136"/>
    </location>
</feature>
<dbReference type="InterPro" id="IPR037185">
    <property type="entry name" value="EmrE-like"/>
</dbReference>
<gene>
    <name evidence="6" type="ORF">NCS_11936</name>
</gene>
<dbReference type="EMBL" id="LT841358">
    <property type="protein sequence ID" value="SMH72124.1"/>
    <property type="molecule type" value="Genomic_DNA"/>
</dbReference>
<feature type="transmembrane region" description="Helical" evidence="5">
    <location>
        <begin position="94"/>
        <end position="111"/>
    </location>
</feature>
<dbReference type="AlphaFoldDB" id="A0A2H1FHA6"/>
<dbReference type="GO" id="GO:0015144">
    <property type="term" value="F:carbohydrate transmembrane transporter activity"/>
    <property type="evidence" value="ECO:0007669"/>
    <property type="project" value="InterPro"/>
</dbReference>
<dbReference type="GO" id="GO:0016020">
    <property type="term" value="C:membrane"/>
    <property type="evidence" value="ECO:0007669"/>
    <property type="project" value="UniProtKB-SubCell"/>
</dbReference>
<accession>A0A2H1FHA6</accession>
<name>A0A2H1FHA6_9ARCH</name>
<keyword evidence="4 5" id="KW-0472">Membrane</keyword>
<keyword evidence="7" id="KW-1185">Reference proteome</keyword>
<proteinExistence type="predicted"/>
<feature type="transmembrane region" description="Helical" evidence="5">
    <location>
        <begin position="148"/>
        <end position="168"/>
    </location>
</feature>
<evidence type="ECO:0000313" key="6">
    <source>
        <dbReference type="EMBL" id="SMH72124.1"/>
    </source>
</evidence>
<feature type="transmembrane region" description="Helical" evidence="5">
    <location>
        <begin position="6"/>
        <end position="26"/>
    </location>
</feature>
<evidence type="ECO:0008006" key="8">
    <source>
        <dbReference type="Google" id="ProtNLM"/>
    </source>
</evidence>
<feature type="transmembrane region" description="Helical" evidence="5">
    <location>
        <begin position="174"/>
        <end position="193"/>
    </location>
</feature>
<feature type="transmembrane region" description="Helical" evidence="5">
    <location>
        <begin position="65"/>
        <end position="82"/>
    </location>
</feature>
<evidence type="ECO:0000256" key="2">
    <source>
        <dbReference type="ARBA" id="ARBA00022692"/>
    </source>
</evidence>
<reference evidence="7" key="1">
    <citation type="submission" date="2017-03" db="EMBL/GenBank/DDBJ databases">
        <authorList>
            <person name="Herbold C."/>
        </authorList>
    </citation>
    <scope>NUCLEOTIDE SEQUENCE [LARGE SCALE GENOMIC DNA]</scope>
</reference>
<dbReference type="Pfam" id="PF06800">
    <property type="entry name" value="Sugar_transport"/>
    <property type="match status" value="1"/>
</dbReference>
<dbReference type="PANTHER" id="PTHR16119">
    <property type="entry name" value="TRANSMEMBRANE PROTEIN 144"/>
    <property type="match status" value="1"/>
</dbReference>
<dbReference type="CDD" id="cd23110">
    <property type="entry name" value="GRP"/>
    <property type="match status" value="1"/>
</dbReference>
<organism evidence="6 7">
    <name type="scientific">Candidatus Nitrosotalea okcheonensis</name>
    <dbReference type="NCBI Taxonomy" id="1903276"/>
    <lineage>
        <taxon>Archaea</taxon>
        <taxon>Nitrososphaerota</taxon>
        <taxon>Nitrososphaeria</taxon>
        <taxon>Nitrosotaleales</taxon>
        <taxon>Nitrosotaleaceae</taxon>
        <taxon>Nitrosotalea</taxon>
    </lineage>
</organism>
<sequence length="279" mass="29537">MKPSLNPFGLVSSIGSAVCWGTFFVPIKKVHVANIWQLQGSTGIGVLLFAIPIGFFWGFEILPSGLLSGVIWTVGNILALYSVKLIGLSRTSPFLAGFSILVSFLWGILFFGEKFSYMTLAIGAIGLLLAGLPVIASATKTSTIQRRGYLIAAASGIIGGSYVIPMQATHTLQSGFFSSSLSIFAIGIPLLFLSRCWIKKEITAGIISGSLFNAGSLFVLIAIASIGITVAYPISQTATLFAVSWGVLYFKEISDKHNMLRVITGSVMILSGAALLSIA</sequence>
<keyword evidence="3 5" id="KW-1133">Transmembrane helix</keyword>
<feature type="transmembrane region" description="Helical" evidence="5">
    <location>
        <begin position="205"/>
        <end position="224"/>
    </location>
</feature>
<dbReference type="PANTHER" id="PTHR16119:SF17">
    <property type="entry name" value="TRANSMEMBRANE PROTEIN 144"/>
    <property type="match status" value="1"/>
</dbReference>
<dbReference type="OrthoDB" id="11148at2157"/>
<evidence type="ECO:0000256" key="3">
    <source>
        <dbReference type="ARBA" id="ARBA00022989"/>
    </source>
</evidence>
<keyword evidence="2 5" id="KW-0812">Transmembrane</keyword>
<evidence type="ECO:0000256" key="5">
    <source>
        <dbReference type="SAM" id="Phobius"/>
    </source>
</evidence>